<reference evidence="2 3" key="1">
    <citation type="submission" date="2017-01" db="EMBL/GenBank/DDBJ databases">
        <title>Comparative genomic analysis of Brazilian Leptospira santarosai.</title>
        <authorList>
            <person name="Moreno L.Z."/>
            <person name="Miraglia F."/>
            <person name="Kremer F.S."/>
            <person name="Eslabao M.R."/>
            <person name="Lilenbaum W."/>
            <person name="Dellagostin O.A."/>
            <person name="Moreno A.M."/>
        </authorList>
    </citation>
    <scope>NUCLEOTIDE SEQUENCE [LARGE SCALE GENOMIC DNA]</scope>
    <source>
        <strain evidence="2 3">M52/8-19</strain>
    </source>
</reference>
<dbReference type="Proteomes" id="UP000189337">
    <property type="component" value="Unassembled WGS sequence"/>
</dbReference>
<protein>
    <recommendedName>
        <fullName evidence="1">DUF4376 domain-containing protein</fullName>
    </recommendedName>
</protein>
<evidence type="ECO:0000259" key="1">
    <source>
        <dbReference type="Pfam" id="PF14301"/>
    </source>
</evidence>
<dbReference type="InterPro" id="IPR025484">
    <property type="entry name" value="DUF4376"/>
</dbReference>
<dbReference type="AlphaFoldDB" id="A0AB73M8A1"/>
<dbReference type="RefSeq" id="WP_046943905.1">
    <property type="nucleotide sequence ID" value="NZ_CP028370.1"/>
</dbReference>
<gene>
    <name evidence="2" type="ORF">BWD14_04115</name>
</gene>
<sequence>MNYILEKTNKQVVWINPDPNRLTGVEAWGEFNPSIHEIVHALNYNPQIGDTFRAEIMDGMVQDFKPKAVYNKSTGVERVLFNWDEVLDPETETDIEPLKDKKGLLLPHQLYTEIEGWIVDVDQKENSLIKLVNSICESKITAGFASTALGALHFYSSDRDDQLNLRDLVLLGAPVLYKCADRDGVRKYRNHTAEQIKRVFVDGVARRTFLLQNCARLKTMIEAVDADSKLDAIKAVNADSKLDAIKAVNANVELDKIDITSGWD</sequence>
<evidence type="ECO:0000313" key="3">
    <source>
        <dbReference type="Proteomes" id="UP000189337"/>
    </source>
</evidence>
<proteinExistence type="predicted"/>
<dbReference type="Pfam" id="PF14301">
    <property type="entry name" value="DUF4376"/>
    <property type="match status" value="1"/>
</dbReference>
<accession>A0AB73M8A1</accession>
<evidence type="ECO:0000313" key="2">
    <source>
        <dbReference type="EMBL" id="ONF94443.1"/>
    </source>
</evidence>
<organism evidence="2 3">
    <name type="scientific">Leptospira santarosai</name>
    <dbReference type="NCBI Taxonomy" id="28183"/>
    <lineage>
        <taxon>Bacteria</taxon>
        <taxon>Pseudomonadati</taxon>
        <taxon>Spirochaetota</taxon>
        <taxon>Spirochaetia</taxon>
        <taxon>Leptospirales</taxon>
        <taxon>Leptospiraceae</taxon>
        <taxon>Leptospira</taxon>
    </lineage>
</organism>
<feature type="domain" description="DUF4376" evidence="1">
    <location>
        <begin position="128"/>
        <end position="232"/>
    </location>
</feature>
<comment type="caution">
    <text evidence="2">The sequence shown here is derived from an EMBL/GenBank/DDBJ whole genome shotgun (WGS) entry which is preliminary data.</text>
</comment>
<name>A0AB73M8A1_9LEPT</name>
<dbReference type="EMBL" id="MTSU01000002">
    <property type="protein sequence ID" value="ONF94443.1"/>
    <property type="molecule type" value="Genomic_DNA"/>
</dbReference>